<evidence type="ECO:0000313" key="1">
    <source>
        <dbReference type="EMBL" id="NMO96669.1"/>
    </source>
</evidence>
<organism evidence="1 2">
    <name type="scientific">Paenibacillus lemnae</name>
    <dbReference type="NCBI Taxonomy" id="1330551"/>
    <lineage>
        <taxon>Bacteria</taxon>
        <taxon>Bacillati</taxon>
        <taxon>Bacillota</taxon>
        <taxon>Bacilli</taxon>
        <taxon>Bacillales</taxon>
        <taxon>Paenibacillaceae</taxon>
        <taxon>Paenibacillus</taxon>
    </lineage>
</organism>
<dbReference type="AlphaFoldDB" id="A0A848M8T1"/>
<accession>A0A848M8T1</accession>
<dbReference type="Proteomes" id="UP000565468">
    <property type="component" value="Unassembled WGS sequence"/>
</dbReference>
<proteinExistence type="predicted"/>
<gene>
    <name evidence="1" type="ORF">HII30_12895</name>
</gene>
<dbReference type="Gene3D" id="2.160.20.120">
    <property type="match status" value="1"/>
</dbReference>
<name>A0A848M8T1_PAELE</name>
<reference evidence="1 2" key="1">
    <citation type="submission" date="2020-04" db="EMBL/GenBank/DDBJ databases">
        <title>Paenibacillus algicola sp. nov., a novel marine bacterium producing alginate lyase.</title>
        <authorList>
            <person name="Huang H."/>
        </authorList>
    </citation>
    <scope>NUCLEOTIDE SEQUENCE [LARGE SCALE GENOMIC DNA]</scope>
    <source>
        <strain evidence="1 2">L7-75</strain>
    </source>
</reference>
<comment type="caution">
    <text evidence="1">The sequence shown here is derived from an EMBL/GenBank/DDBJ whole genome shotgun (WGS) entry which is preliminary data.</text>
</comment>
<dbReference type="EMBL" id="JABBPN010000011">
    <property type="protein sequence ID" value="NMO96669.1"/>
    <property type="molecule type" value="Genomic_DNA"/>
</dbReference>
<keyword evidence="2" id="KW-1185">Reference proteome</keyword>
<evidence type="ECO:0000313" key="2">
    <source>
        <dbReference type="Proteomes" id="UP000565468"/>
    </source>
</evidence>
<sequence length="241" mass="26319">MERESIKRDHLHISGFGKAAGGYYDKVQFDGACSVGGDLDCRKFTANGSVTVNGSLTAEKMTINGTGTIEGPVDALEIQVSGNASIKGEARTRKLEVSGRAHVHGRLSAGEVEITGRLIARELHTGRLKVKGGFKIDERLQADVIKIKLYDRCEAGEIYGSDISVLKKGKKLWEHLSLTFRPIILKARVIEGNNVEISYTEGELVRGGRVWIGPECRIGLVEYKEELVVDPSAVIGETRKI</sequence>
<protein>
    <submittedName>
        <fullName evidence="1">Polymer-forming cytoskeletal protein</fullName>
    </submittedName>
</protein>
<dbReference type="RefSeq" id="WP_169505459.1">
    <property type="nucleotide sequence ID" value="NZ_JABBPN010000011.1"/>
</dbReference>